<dbReference type="FunFam" id="1.20.1310.20:FF:000003">
    <property type="entry name" value="Erythrocyte membrane protein 1, PfEMP1"/>
    <property type="match status" value="1"/>
</dbReference>
<dbReference type="VEuPathDB" id="PlasmoDB:PfTG01_000019200"/>
<dbReference type="InterPro" id="IPR008602">
    <property type="entry name" value="Duffy-antigen-binding"/>
</dbReference>
<feature type="domain" description="Duffy-antigen binding" evidence="3">
    <location>
        <begin position="804"/>
        <end position="978"/>
    </location>
</feature>
<dbReference type="VEuPathDB" id="PlasmoDB:PfGA01_040005800"/>
<dbReference type="VEuPathDB" id="PlasmoDB:PfKE01_130005600"/>
<dbReference type="VEuPathDB" id="PlasmoDB:PfNF135_090005100"/>
<dbReference type="VEuPathDB" id="PlasmoDB:PF3D7_1373500"/>
<feature type="domain" description="Cysteine-rich interdomain region 1 gamma" evidence="6">
    <location>
        <begin position="501"/>
        <end position="551"/>
    </location>
</feature>
<dbReference type="VEuPathDB" id="PlasmoDB:PfIT_120060300"/>
<name>A3R6U7_PLAFA</name>
<dbReference type="EMBL" id="EF158099">
    <property type="protein sequence ID" value="ABM88777.1"/>
    <property type="molecule type" value="Genomic_DNA"/>
</dbReference>
<feature type="domain" description="Duffy-antigen binding" evidence="3">
    <location>
        <begin position="1590"/>
        <end position="1754"/>
    </location>
</feature>
<feature type="domain" description="Duffy-binding-like" evidence="2">
    <location>
        <begin position="568"/>
        <end position="712"/>
    </location>
</feature>
<dbReference type="VEuPathDB" id="PlasmoDB:PfKH02_090042700"/>
<evidence type="ECO:0000256" key="1">
    <source>
        <dbReference type="SAM" id="MobiDB-lite"/>
    </source>
</evidence>
<dbReference type="VEuPathDB" id="PlasmoDB:PfDd2_030029800"/>
<dbReference type="VEuPathDB" id="PlasmoDB:PF3D7_0600400"/>
<dbReference type="VEuPathDB" id="PlasmoDB:PfDd2_100045900"/>
<dbReference type="VEuPathDB" id="PlasmoDB:PfKH01_010019200"/>
<dbReference type="VEuPathDB" id="PlasmoDB:PfSN01_060037800"/>
<organism evidence="8">
    <name type="scientific">Plasmodium falciparum</name>
    <name type="common">malaria parasite P. falciparum</name>
    <dbReference type="NCBI Taxonomy" id="5833"/>
    <lineage>
        <taxon>Eukaryota</taxon>
        <taxon>Sar</taxon>
        <taxon>Alveolata</taxon>
        <taxon>Apicomplexa</taxon>
        <taxon>Aconoidasida</taxon>
        <taxon>Haemosporida</taxon>
        <taxon>Plasmodiidae</taxon>
        <taxon>Plasmodium</taxon>
        <taxon>Plasmodium (Laverania)</taxon>
    </lineage>
</organism>
<dbReference type="VEuPathDB" id="PlasmoDB:PfNF166_000020800"/>
<proteinExistence type="predicted"/>
<evidence type="ECO:0000259" key="5">
    <source>
        <dbReference type="Pfam" id="PF15447"/>
    </source>
</evidence>
<dbReference type="VEuPathDB" id="PlasmoDB:PfNF135_090042300"/>
<dbReference type="VEuPathDB" id="PlasmoDB:PfSD01_080005400"/>
<dbReference type="Pfam" id="PF22672">
    <property type="entry name" value="DBL_C"/>
    <property type="match status" value="2"/>
</dbReference>
<dbReference type="VEuPathDB" id="PlasmoDB:PfHB3_070005300"/>
<dbReference type="SUPFAM" id="SSF140924">
    <property type="entry name" value="Duffy binding domain-like"/>
    <property type="match status" value="6"/>
</dbReference>
<evidence type="ECO:0000259" key="4">
    <source>
        <dbReference type="Pfam" id="PF15445"/>
    </source>
</evidence>
<dbReference type="InterPro" id="IPR004258">
    <property type="entry name" value="DBL"/>
</dbReference>
<dbReference type="InterPro" id="IPR041480">
    <property type="entry name" value="CIDR1_gamma"/>
</dbReference>
<feature type="region of interest" description="Disordered" evidence="1">
    <location>
        <begin position="1370"/>
        <end position="1393"/>
    </location>
</feature>
<dbReference type="FunFam" id="1.20.58.1930:FF:000001">
    <property type="entry name" value="Erythrocyte membrane protein 1, PfEMP1"/>
    <property type="match status" value="1"/>
</dbReference>
<dbReference type="VEuPathDB" id="PlasmoDB:PfSN01_040005400"/>
<evidence type="ECO:0000259" key="3">
    <source>
        <dbReference type="Pfam" id="PF05424"/>
    </source>
</evidence>
<dbReference type="FunFam" id="1.10.1900.40:FF:000001">
    <property type="entry name" value="Erythrocyte membrane protein 1"/>
    <property type="match status" value="1"/>
</dbReference>
<sequence>MAPKGRSTNEIELSARDVLENIGIGIYNQEKIKKNPYEQQLKGTLSNARFHDGLHKAADLGVIPGPSHFSQLYYKKHTNNTKYYKDDRHPCHGRQGKRFDEGQKFECGNDKIIGNSDKYGSCAPPRRRHICDQNLEFLDNNHTDTIHDVLGNVLVTAKYEGESIVNDHPDKKNNGNKSGICTSLARSFADIGDIVRGRDMFKPNDKDAVRHGLKVVFKKIYDKLSPKVQEHYKDVDGSGNYYKLREDWWTANRDQVWKAITYKAPQDANYFRNVSGTTMAFTSAGKCRHNDNSVPTNLDYVPQFLRWYDEWADDFCRIRNHKLQKVKDTCQGYNNSGYRIYCSGDGEDCTNILKQNFNIVSDFFCPSCKTECTNYKKWINKKQGEFNKQKKKYEKEINNIASNSDNTYDKKVYKTLKSMYPLDTKFVATLKEAPFCNNNNVDGIIDFNKPDDTFSSSTYCDSCPAFGVICENGTCTKVNEDTCSKMNVQVPKIITNKEDPTNIGILVSDDRVNVIPNELENGCKNTGIFKGIRKDEWSCKYLCNLDVCDLSHNKNNTHIDKRISIRVLFKRWLEYFLKDYSKLKKKLNSCTNNGKESICINECKKKCECVGKWAEEKRKEWEKVRKRFFNQYNVDDSLKSYEVKTFVNGNVDRSDIKNALNEGENLEALQDSDECIKPHNSKKDTCVKNDVVNILINRLKKKIDDCKIQHDNRTNQICCDELPESKEDNEDEEEEGEKKKNSKHLEETKEKKELDDNNFLDLCNNVKKYIEDNNKQISIQHKCNTKGDGNWNDSTKKIDIQHTGAHMPPRRKSLCIRELRYLVEIGGDKNIDDYKNAFTKCASIETYLLWQKYKKSNRSEEDKLKGGEIPEDFRGIMYYTFGDYRDIFLGTDISSDGNIKNISNKIKDLMKEKYSKATGHKGENHNSNLQSSWDEHKRTIWKGMLCGLTYGISNEQQKKNIRKMLNNKYKYPCDLETFSKKPQFLRWFNEWSEDFCKNYKNAIDILKKDCTEADCMNKLVNNREKNKKCKEACEHFKEWIKGWKNQYEQQRKKFNIDKNVEQKETAYINVNGLEPYEFFQNQYFVGTCECMKNKSESSANNDENIPEAFDEKPKEFKDKCPCTYDIPEPSETMSCIEKAAFKLRYASEDKIHSKISSKLKGNGSAFSCTNSASDNIFDETSCYKNEFNKTENINSVKASNMNRFDTNIIWDCDGKTKYEQINLCVPPRRENMCIKGLEHLNETKHSDNKTLLKELQEIASTEGKGISKNFKQMDRENDDGICDAMKYSFADLADIVRGTDNYKNSNGNNNKVEENLKKIFEKIHNINSLKKEYSKDKPDYQRLRSDWWDTNRKEIWKALTCSARDNNKIYKKGQKNTNNGKNKCGNEEDPPDDDYIPQPFRWLQEWSEHFCRVQYDNLNKLKEECGECNENKNGLACMMNSNIKDTKCMNCKDACKDYRNMINTWNSQWKKQQEIYKELYNTKNKININKCKVIEFLDKTNDTCHYKPGSAEKFLKESSHCTDLTFDKTKNSNNIPYAFENPPDGYKVLCGTTYRKSCKKLKKLGMNYTSENKIDLSGENAKWEKLNDLIYVPPRTQQLCLQPLQTLISRTNKTTKVTEYDFSRALQICAYNEANSLHNYYSKYGKDFVFSAGKSQDTKDEIKTHILENMKRSFADYGNLIKGKTQYEYNGLNKKLQDYIKTNLKYNGTDRKTGEDLWNKHKSDIWNSMLCGYNEENPSEPLHDKDIRCKLPDNDSEDEFLRWFQEWREDFCVIKGILIQNVKDACNFNNCEDANNKSIRSCQKPCVKYKTWVEQRKIEYENQIQKYKNLNNNSNEGKESLLFLNDKCKGKCECIVQKKSTDNIDKIFEEYPEEYKTQCECQPDPCSDLSITDSGFPDASPFGGGQPRSACPTRRGNHNNCPTEEICKKYDSYINGCRPKTYHDNTNNWDSRGMLNSSSENEGVLIPPRRRHLCTRNIIKNLSRIKNKDHFKDYLMKSAYEEGKLLREKYRNNSRDGLNAMMFTFADYADIVKGTDIFGSILSQKLGEITGISNDINERKKWWSEIKNNIWEVMLCSYNRTKNNNNFFGNIVRENCNVPNTDEKDQFLRWLLEWGIQACKEKKIRKQALQTKCYCSNPNEISGSDIIKHYPCKSELTKYIQWNLMIKELLDQLNIKYQNIKASNNPKNPSEINAEEYIETELKEGECNLVDIERIYNKIKQEHNPLKEILMYLCPNLEFPDDTFEYIGKTETEDTTIEPETPTSDNPEDSIPSISPEDVHPTTGEDTNIFNSNILSSTIPFGIALALSSIAFLFLKKKTLSPVDLLRVLDIHKGDYGIPTLKSKNRYIPYRSGTYKGKTYLYVEGDSDSGHYYEDTTDITSSESEYEEMDINDIYVPGSPKYKTLIEVVLEPSKSDGHIPHSAGEPLDDMVGTTIFTDEEWNELKHDFISQYVQRESMGVPQYDVSTELPMNIGGNVLDDGMEEKPFITSIHDRDLYTGEEFSYNINMGTNSMDDPKYVSNNVYSGIDLINDTLSGNQHIDIYDEVLKRKENELFGTNYKKNISNNRVAKLTNNDPIMNQLDLLHKWLDRHRDVCNTWNTKEELLDKLNEQWNKDNDAGDIPSDSNKKLNTDVSIQIDMDDPKGKKEFSNMDTILDDIEDDIYYDVNDENPFVDDIPMDHNKVDVPKKVHVEMKILNNTSNGSLEPEFPISDVWNI</sequence>
<dbReference type="Gene3D" id="1.20.1310.20">
    <property type="entry name" value="Duffy-antigen binding domain"/>
    <property type="match status" value="5"/>
</dbReference>
<evidence type="ECO:0000259" key="6">
    <source>
        <dbReference type="Pfam" id="PF18562"/>
    </source>
</evidence>
<dbReference type="VEuPathDB" id="PlasmoDB:PfKH02_030006200"/>
<dbReference type="GO" id="GO:0016020">
    <property type="term" value="C:membrane"/>
    <property type="evidence" value="ECO:0007669"/>
    <property type="project" value="InterPro"/>
</dbReference>
<accession>A3R6U7</accession>
<dbReference type="InterPro" id="IPR042202">
    <property type="entry name" value="Duffy-ag-bd_sf"/>
</dbReference>
<evidence type="ECO:0000259" key="7">
    <source>
        <dbReference type="Pfam" id="PF22672"/>
    </source>
</evidence>
<dbReference type="InterPro" id="IPR029211">
    <property type="entry name" value="PfEMP1_ATS"/>
</dbReference>
<feature type="region of interest" description="Disordered" evidence="1">
    <location>
        <begin position="724"/>
        <end position="751"/>
    </location>
</feature>
<dbReference type="VEuPathDB" id="PlasmoDB:PfKH02_060005800"/>
<dbReference type="VEuPathDB" id="PlasmoDB:PfGN01_130005700"/>
<feature type="domain" description="Plasmodium falciparum erythrocyte membrane protein-1 N-terminal segment" evidence="5">
    <location>
        <begin position="14"/>
        <end position="49"/>
    </location>
</feature>
<dbReference type="VEuPathDB" id="PlasmoDB:Pf7G8-2_000006300"/>
<protein>
    <submittedName>
        <fullName evidence="8">Erythrocyte membrane protein 1</fullName>
    </submittedName>
</protein>
<dbReference type="Pfam" id="PF05424">
    <property type="entry name" value="Duffy_binding"/>
    <property type="match status" value="5"/>
</dbReference>
<dbReference type="Pfam" id="PF15447">
    <property type="entry name" value="NTS"/>
    <property type="match status" value="1"/>
</dbReference>
<feature type="domain" description="Duffy-antigen binding" evidence="3">
    <location>
        <begin position="120"/>
        <end position="306"/>
    </location>
</feature>
<dbReference type="VEuPathDB" id="PlasmoDB:PfHB3_020005900"/>
<dbReference type="VEuPathDB" id="PlasmoDB:PfTG01_000052900"/>
<dbReference type="SMR" id="A3R6U7"/>
<feature type="domain" description="Plasmodium falciparum erythrocyte membrane protein 1 acidic terminal segment" evidence="4">
    <location>
        <begin position="2298"/>
        <end position="2716"/>
    </location>
</feature>
<reference evidence="8" key="1">
    <citation type="journal article" date="2007" name="BMC Genomics">
        <title>Patterns of gene recombination shape var gene repertoires in Plasmodium falciparum: comparisons of geographically diverse isolates.</title>
        <authorList>
            <person name="Kraemer S.M."/>
            <person name="Kyes S.A."/>
            <person name="Aggarwal G."/>
            <person name="Springer A.L."/>
            <person name="Nelson S.O."/>
            <person name="Christodoulou Z."/>
            <person name="Smith L.M."/>
            <person name="Wang W."/>
            <person name="Levin E."/>
            <person name="Newbold C.I."/>
            <person name="Myler P.J."/>
            <person name="Smith J.D."/>
        </authorList>
    </citation>
    <scope>NUCLEOTIDE SEQUENCE</scope>
    <source>
        <strain evidence="8">IT4/25/5</strain>
    </source>
</reference>
<dbReference type="InterPro" id="IPR054595">
    <property type="entry name" value="DBL_C"/>
</dbReference>
<dbReference type="InterPro" id="IPR029210">
    <property type="entry name" value="PfEMP1_NTS"/>
</dbReference>
<gene>
    <name evidence="8" type="primary">IT4_var60</name>
</gene>
<dbReference type="Gene3D" id="1.20.58.830">
    <property type="match status" value="5"/>
</dbReference>
<feature type="region of interest" description="Disordered" evidence="1">
    <location>
        <begin position="2252"/>
        <end position="2285"/>
    </location>
</feature>
<dbReference type="Gene3D" id="1.20.58.1930">
    <property type="match status" value="1"/>
</dbReference>
<dbReference type="InterPro" id="IPR044932">
    <property type="entry name" value="PfEMP1_ATS_sf"/>
</dbReference>
<feature type="compositionally biased region" description="Basic and acidic residues" evidence="1">
    <location>
        <begin position="736"/>
        <end position="751"/>
    </location>
</feature>
<feature type="domain" description="Duffy-antigen binding" evidence="3">
    <location>
        <begin position="1963"/>
        <end position="2120"/>
    </location>
</feature>
<dbReference type="Gene3D" id="1.10.1900.40">
    <property type="entry name" value="Acidic terminal segments, variant surface antigen of PfEMP1"/>
    <property type="match status" value="2"/>
</dbReference>
<evidence type="ECO:0000313" key="8">
    <source>
        <dbReference type="EMBL" id="ABM88777.1"/>
    </source>
</evidence>
<dbReference type="VEuPathDB" id="PlasmoDB:PF3D7_0100300"/>
<dbReference type="Pfam" id="PF18562">
    <property type="entry name" value="CIDR1_gamma"/>
    <property type="match status" value="1"/>
</dbReference>
<dbReference type="VEuPathDB" id="PlasmoDB:PfSN01_050005000"/>
<dbReference type="VEuPathDB" id="PlasmoDB:PfML01_000098500"/>
<dbReference type="VEuPathDB" id="PlasmoDB:PfNF166_130005400"/>
<dbReference type="VEuPathDB" id="PlasmoDB:PfCD01_090005800"/>
<dbReference type="GO" id="GO:0046789">
    <property type="term" value="F:host cell surface receptor binding"/>
    <property type="evidence" value="ECO:0007669"/>
    <property type="project" value="InterPro"/>
</dbReference>
<evidence type="ECO:0000259" key="2">
    <source>
        <dbReference type="Pfam" id="PF03011"/>
    </source>
</evidence>
<dbReference type="VEuPathDB" id="PlasmoDB:PfTG01_140005400"/>
<feature type="domain" description="Duffy-antigen binding" evidence="3">
    <location>
        <begin position="1223"/>
        <end position="1401"/>
    </location>
</feature>
<dbReference type="VEuPathDB" id="PlasmoDB:PfGA01_050037300"/>
<dbReference type="Pfam" id="PF03011">
    <property type="entry name" value="PFEMP"/>
    <property type="match status" value="1"/>
</dbReference>
<feature type="domain" description="Duffy-binding-like" evidence="7">
    <location>
        <begin position="1405"/>
        <end position="1535"/>
    </location>
</feature>
<dbReference type="VEuPathDB" id="PlasmoDB:PfGB4_110006800"/>
<dbReference type="VEuPathDB" id="PlasmoDB:PfNF54_060005200"/>
<feature type="domain" description="Duffy-binding-like" evidence="7">
    <location>
        <begin position="310"/>
        <end position="457"/>
    </location>
</feature>
<dbReference type="VEuPathDB" id="PlasmoDB:PfNF54_010005800"/>
<dbReference type="VEuPathDB" id="PlasmoDB:PfML01_000015600"/>
<dbReference type="Pfam" id="PF15445">
    <property type="entry name" value="ATS"/>
    <property type="match status" value="1"/>
</dbReference>